<feature type="region of interest" description="Disordered" evidence="1">
    <location>
        <begin position="37"/>
        <end position="104"/>
    </location>
</feature>
<dbReference type="Proteomes" id="UP000247810">
    <property type="component" value="Unassembled WGS sequence"/>
</dbReference>
<proteinExistence type="predicted"/>
<dbReference type="EMBL" id="KZ825856">
    <property type="protein sequence ID" value="PYH95265.1"/>
    <property type="molecule type" value="Genomic_DNA"/>
</dbReference>
<gene>
    <name evidence="2" type="ORF">BO71DRAFT_398178</name>
</gene>
<accession>A0A319DCZ9</accession>
<evidence type="ECO:0000313" key="3">
    <source>
        <dbReference type="Proteomes" id="UP000247810"/>
    </source>
</evidence>
<dbReference type="VEuPathDB" id="FungiDB:BO71DRAFT_398178"/>
<keyword evidence="3" id="KW-1185">Reference proteome</keyword>
<feature type="compositionally biased region" description="Basic and acidic residues" evidence="1">
    <location>
        <begin position="81"/>
        <end position="98"/>
    </location>
</feature>
<reference evidence="2 3" key="1">
    <citation type="submission" date="2018-02" db="EMBL/GenBank/DDBJ databases">
        <title>The genomes of Aspergillus section Nigri reveals drivers in fungal speciation.</title>
        <authorList>
            <consortium name="DOE Joint Genome Institute"/>
            <person name="Vesth T.C."/>
            <person name="Nybo J."/>
            <person name="Theobald S."/>
            <person name="Brandl J."/>
            <person name="Frisvad J.C."/>
            <person name="Nielsen K.F."/>
            <person name="Lyhne E.K."/>
            <person name="Kogle M.E."/>
            <person name="Kuo A."/>
            <person name="Riley R."/>
            <person name="Clum A."/>
            <person name="Nolan M."/>
            <person name="Lipzen A."/>
            <person name="Salamov A."/>
            <person name="Henrissat B."/>
            <person name="Wiebenga A."/>
            <person name="De vries R.P."/>
            <person name="Grigoriev I.V."/>
            <person name="Mortensen U.H."/>
            <person name="Andersen M.R."/>
            <person name="Baker S.E."/>
        </authorList>
    </citation>
    <scope>NUCLEOTIDE SEQUENCE [LARGE SCALE GENOMIC DNA]</scope>
    <source>
        <strain evidence="2 3">CBS 707.79</strain>
    </source>
</reference>
<evidence type="ECO:0000313" key="2">
    <source>
        <dbReference type="EMBL" id="PYH95265.1"/>
    </source>
</evidence>
<dbReference type="AlphaFoldDB" id="A0A319DCZ9"/>
<protein>
    <submittedName>
        <fullName evidence="2">Uncharacterized protein</fullName>
    </submittedName>
</protein>
<name>A0A319DCZ9_9EURO</name>
<organism evidence="2 3">
    <name type="scientific">Aspergillus ellipticus CBS 707.79</name>
    <dbReference type="NCBI Taxonomy" id="1448320"/>
    <lineage>
        <taxon>Eukaryota</taxon>
        <taxon>Fungi</taxon>
        <taxon>Dikarya</taxon>
        <taxon>Ascomycota</taxon>
        <taxon>Pezizomycotina</taxon>
        <taxon>Eurotiomycetes</taxon>
        <taxon>Eurotiomycetidae</taxon>
        <taxon>Eurotiales</taxon>
        <taxon>Aspergillaceae</taxon>
        <taxon>Aspergillus</taxon>
        <taxon>Aspergillus subgen. Circumdati</taxon>
    </lineage>
</organism>
<evidence type="ECO:0000256" key="1">
    <source>
        <dbReference type="SAM" id="MobiDB-lite"/>
    </source>
</evidence>
<sequence>MRDQGLNELDISRLALGYWFKDDTVIPRTLNPSIAFSKHQEKRNPISRRPSYHRRQLSLRKRTRSMASAHGPMPTLRRMSRHDTDWNKVLPEEAADKRKSQRKW</sequence>
<feature type="compositionally biased region" description="Basic residues" evidence="1">
    <location>
        <begin position="50"/>
        <end position="64"/>
    </location>
</feature>